<proteinExistence type="predicted"/>
<evidence type="ECO:0000313" key="1">
    <source>
        <dbReference type="EMBL" id="CNF19837.1"/>
    </source>
</evidence>
<dbReference type="AlphaFoldDB" id="A0A0T9LT22"/>
<name>A0A0T9LT22_YERIN</name>
<sequence length="50" mass="5923">MQQLLLLSLLLALRLWREAEPRRTIHLLSCKVIQPKHLNVQKAQNSRFCD</sequence>
<organism evidence="1 2">
    <name type="scientific">Yersinia intermedia</name>
    <dbReference type="NCBI Taxonomy" id="631"/>
    <lineage>
        <taxon>Bacteria</taxon>
        <taxon>Pseudomonadati</taxon>
        <taxon>Pseudomonadota</taxon>
        <taxon>Gammaproteobacteria</taxon>
        <taxon>Enterobacterales</taxon>
        <taxon>Yersiniaceae</taxon>
        <taxon>Yersinia</taxon>
    </lineage>
</organism>
<evidence type="ECO:0000313" key="2">
    <source>
        <dbReference type="Proteomes" id="UP000038750"/>
    </source>
</evidence>
<protein>
    <submittedName>
        <fullName evidence="1">Uncharacterized protein</fullName>
    </submittedName>
</protein>
<gene>
    <name evidence="1" type="ORF">ERS008530_00665</name>
</gene>
<accession>A0A0T9LT22</accession>
<reference evidence="1 2" key="1">
    <citation type="submission" date="2015-03" db="EMBL/GenBank/DDBJ databases">
        <authorList>
            <person name="Murphy D."/>
        </authorList>
    </citation>
    <scope>NUCLEOTIDE SEQUENCE [LARGE SCALE GENOMIC DNA]</scope>
    <source>
        <strain evidence="1 2">BR165/97</strain>
    </source>
</reference>
<dbReference type="EMBL" id="CPZJ01000002">
    <property type="protein sequence ID" value="CNF19837.1"/>
    <property type="molecule type" value="Genomic_DNA"/>
</dbReference>
<dbReference type="Proteomes" id="UP000038750">
    <property type="component" value="Unassembled WGS sequence"/>
</dbReference>